<dbReference type="GO" id="GO:0016887">
    <property type="term" value="F:ATP hydrolysis activity"/>
    <property type="evidence" value="ECO:0007669"/>
    <property type="project" value="InterPro"/>
</dbReference>
<gene>
    <name evidence="6" type="ORF">PRVXH_000277</name>
</gene>
<evidence type="ECO:0000256" key="1">
    <source>
        <dbReference type="ARBA" id="ARBA00005417"/>
    </source>
</evidence>
<dbReference type="InterPro" id="IPR003439">
    <property type="entry name" value="ABC_transporter-like_ATP-bd"/>
</dbReference>
<dbReference type="InterPro" id="IPR017911">
    <property type="entry name" value="MacB-like_ATP-bd"/>
</dbReference>
<dbReference type="InterPro" id="IPR027417">
    <property type="entry name" value="P-loop_NTPase"/>
</dbReference>
<dbReference type="Pfam" id="PF00005">
    <property type="entry name" value="ABC_tran"/>
    <property type="match status" value="1"/>
</dbReference>
<evidence type="ECO:0000313" key="6">
    <source>
        <dbReference type="EMBL" id="XCI28981.1"/>
    </source>
</evidence>
<dbReference type="Gene3D" id="3.40.50.300">
    <property type="entry name" value="P-loop containing nucleotide triphosphate hydrolases"/>
    <property type="match status" value="1"/>
</dbReference>
<name>A0AAU8HUC1_9FIRM</name>
<dbReference type="PANTHER" id="PTHR42798">
    <property type="entry name" value="LIPOPROTEIN-RELEASING SYSTEM ATP-BINDING PROTEIN LOLD"/>
    <property type="match status" value="1"/>
</dbReference>
<comment type="similarity">
    <text evidence="1">Belongs to the ABC transporter superfamily.</text>
</comment>
<reference evidence="6" key="2">
    <citation type="submission" date="2024-06" db="EMBL/GenBank/DDBJ databases">
        <authorList>
            <person name="Petrova K.O."/>
            <person name="Toshchakov S.V."/>
            <person name="Boltjanskaja Y.V."/>
            <person name="Kevbrin V.V."/>
        </authorList>
    </citation>
    <scope>NUCLEOTIDE SEQUENCE</scope>
    <source>
        <strain evidence="6">Z-710</strain>
    </source>
</reference>
<dbReference type="InterPro" id="IPR003593">
    <property type="entry name" value="AAA+_ATPase"/>
</dbReference>
<feature type="domain" description="ABC transporter" evidence="5">
    <location>
        <begin position="5"/>
        <end position="229"/>
    </location>
</feature>
<proteinExistence type="inferred from homology"/>
<dbReference type="PROSITE" id="PS50893">
    <property type="entry name" value="ABC_TRANSPORTER_2"/>
    <property type="match status" value="1"/>
</dbReference>
<keyword evidence="2" id="KW-0813">Transport</keyword>
<sequence>MDNIIELKNIDKVYGKVVKTKVLYSLDLSIKKESFNGIIGQSGSGKSTLLNIMGTLDKPSSGEVFIDGVDTIMLKSKELALLRNKSLGFIFQFHYLLPEFTALENVLMPHFIKSNGFDQKLKKRAHELLDLVGLSDVKNNLAGNMSGGQQQRTAIARALINSPKIVLADEPTGNLDSDTSEKVYEMLRELNRSLKTTFVIITHDQRIAEKTDRIIEIKDGKIHNDFAKI</sequence>
<dbReference type="RefSeq" id="WP_353893531.1">
    <property type="nucleotide sequence ID" value="NZ_CP159485.1"/>
</dbReference>
<protein>
    <submittedName>
        <fullName evidence="6">ABC transporter ATP-binding protein</fullName>
    </submittedName>
</protein>
<dbReference type="GO" id="GO:0022857">
    <property type="term" value="F:transmembrane transporter activity"/>
    <property type="evidence" value="ECO:0007669"/>
    <property type="project" value="UniProtKB-ARBA"/>
</dbReference>
<dbReference type="AlphaFoldDB" id="A0AAU8HUC1"/>
<organism evidence="6">
    <name type="scientific">Proteinivorax hydrogeniformans</name>
    <dbReference type="NCBI Taxonomy" id="1826727"/>
    <lineage>
        <taxon>Bacteria</taxon>
        <taxon>Bacillati</taxon>
        <taxon>Bacillota</taxon>
        <taxon>Clostridia</taxon>
        <taxon>Eubacteriales</taxon>
        <taxon>Proteinivoracaceae</taxon>
        <taxon>Proteinivorax</taxon>
    </lineage>
</organism>
<evidence type="ECO:0000256" key="4">
    <source>
        <dbReference type="ARBA" id="ARBA00022840"/>
    </source>
</evidence>
<evidence type="ECO:0000256" key="2">
    <source>
        <dbReference type="ARBA" id="ARBA00022448"/>
    </source>
</evidence>
<evidence type="ECO:0000256" key="3">
    <source>
        <dbReference type="ARBA" id="ARBA00022741"/>
    </source>
</evidence>
<dbReference type="SUPFAM" id="SSF52540">
    <property type="entry name" value="P-loop containing nucleoside triphosphate hydrolases"/>
    <property type="match status" value="1"/>
</dbReference>
<dbReference type="GO" id="GO:0005524">
    <property type="term" value="F:ATP binding"/>
    <property type="evidence" value="ECO:0007669"/>
    <property type="project" value="UniProtKB-KW"/>
</dbReference>
<dbReference type="SMART" id="SM00382">
    <property type="entry name" value="AAA"/>
    <property type="match status" value="1"/>
</dbReference>
<dbReference type="EMBL" id="CP159485">
    <property type="protein sequence ID" value="XCI28981.1"/>
    <property type="molecule type" value="Genomic_DNA"/>
</dbReference>
<dbReference type="PANTHER" id="PTHR42798:SF7">
    <property type="entry name" value="ALPHA-D-RIBOSE 1-METHYLPHOSPHONATE 5-TRIPHOSPHATE SYNTHASE SUBUNIT PHNL"/>
    <property type="match status" value="1"/>
</dbReference>
<dbReference type="FunFam" id="3.40.50.300:FF:000032">
    <property type="entry name" value="Export ABC transporter ATP-binding protein"/>
    <property type="match status" value="1"/>
</dbReference>
<accession>A0AAU8HUC1</accession>
<reference evidence="6" key="1">
    <citation type="journal article" date="2018" name="Antonie Van Leeuwenhoek">
        <title>Proteinivorax hydrogeniformans sp. nov., an anaerobic, haloalkaliphilic bacterium fermenting proteinaceous compounds with high hydrogen production.</title>
        <authorList>
            <person name="Boltyanskaya Y."/>
            <person name="Detkova E."/>
            <person name="Pimenov N."/>
            <person name="Kevbrin V."/>
        </authorList>
    </citation>
    <scope>NUCLEOTIDE SEQUENCE</scope>
    <source>
        <strain evidence="6">Z-710</strain>
    </source>
</reference>
<dbReference type="CDD" id="cd03255">
    <property type="entry name" value="ABC_MJ0796_LolCDE_FtsE"/>
    <property type="match status" value="1"/>
</dbReference>
<keyword evidence="3" id="KW-0547">Nucleotide-binding</keyword>
<dbReference type="GO" id="GO:0098796">
    <property type="term" value="C:membrane protein complex"/>
    <property type="evidence" value="ECO:0007669"/>
    <property type="project" value="UniProtKB-ARBA"/>
</dbReference>
<evidence type="ECO:0000259" key="5">
    <source>
        <dbReference type="PROSITE" id="PS50893"/>
    </source>
</evidence>
<keyword evidence="4 6" id="KW-0067">ATP-binding</keyword>